<keyword evidence="1" id="KW-0472">Membrane</keyword>
<sequence>MLRPLRLLRYLRLRRFERTVGGAFRSRISVYLAASIVLLVYMATLAVLDMERSAPDATITTFGPD</sequence>
<dbReference type="AlphaFoldDB" id="A0A1G8XAZ4"/>
<evidence type="ECO:0000256" key="1">
    <source>
        <dbReference type="SAM" id="Phobius"/>
    </source>
</evidence>
<dbReference type="RefSeq" id="WP_092321176.1">
    <property type="nucleotide sequence ID" value="NZ_FNFU01000001.1"/>
</dbReference>
<keyword evidence="2" id="KW-0813">Transport</keyword>
<organism evidence="2 3">
    <name type="scientific">Cryobacterium psychrotolerans</name>
    <dbReference type="NCBI Taxonomy" id="386301"/>
    <lineage>
        <taxon>Bacteria</taxon>
        <taxon>Bacillati</taxon>
        <taxon>Actinomycetota</taxon>
        <taxon>Actinomycetes</taxon>
        <taxon>Micrococcales</taxon>
        <taxon>Microbacteriaceae</taxon>
        <taxon>Cryobacterium</taxon>
    </lineage>
</organism>
<proteinExistence type="predicted"/>
<keyword evidence="2" id="KW-0406">Ion transport</keyword>
<accession>A0A1G8XAZ4</accession>
<reference evidence="2 3" key="1">
    <citation type="submission" date="2016-10" db="EMBL/GenBank/DDBJ databases">
        <authorList>
            <person name="de Groot N.N."/>
        </authorList>
    </citation>
    <scope>NUCLEOTIDE SEQUENCE [LARGE SCALE GENOMIC DNA]</scope>
    <source>
        <strain evidence="2 3">CGMCC 1.5382</strain>
    </source>
</reference>
<name>A0A1G8XAZ4_9MICO</name>
<keyword evidence="1" id="KW-0812">Transmembrane</keyword>
<dbReference type="EMBL" id="FNFU01000001">
    <property type="protein sequence ID" value="SDJ87829.1"/>
    <property type="molecule type" value="Genomic_DNA"/>
</dbReference>
<evidence type="ECO:0000313" key="2">
    <source>
        <dbReference type="EMBL" id="SDJ87829.1"/>
    </source>
</evidence>
<keyword evidence="2" id="KW-0407">Ion channel</keyword>
<dbReference type="OrthoDB" id="9799090at2"/>
<dbReference type="STRING" id="386301.SAMN05216282_101155"/>
<dbReference type="GO" id="GO:0034220">
    <property type="term" value="P:monoatomic ion transmembrane transport"/>
    <property type="evidence" value="ECO:0007669"/>
    <property type="project" value="UniProtKB-KW"/>
</dbReference>
<keyword evidence="1" id="KW-1133">Transmembrane helix</keyword>
<feature type="transmembrane region" description="Helical" evidence="1">
    <location>
        <begin position="28"/>
        <end position="48"/>
    </location>
</feature>
<dbReference type="Proteomes" id="UP000198701">
    <property type="component" value="Unassembled WGS sequence"/>
</dbReference>
<gene>
    <name evidence="2" type="ORF">SAMN05216282_101155</name>
</gene>
<protein>
    <submittedName>
        <fullName evidence="2">Voltage-gated potassium channel</fullName>
    </submittedName>
</protein>
<evidence type="ECO:0000313" key="3">
    <source>
        <dbReference type="Proteomes" id="UP000198701"/>
    </source>
</evidence>
<keyword evidence="3" id="KW-1185">Reference proteome</keyword>